<dbReference type="Proteomes" id="UP000091967">
    <property type="component" value="Unassembled WGS sequence"/>
</dbReference>
<dbReference type="PANTHER" id="PTHR47843">
    <property type="entry name" value="BTB DOMAIN-CONTAINING PROTEIN-RELATED"/>
    <property type="match status" value="1"/>
</dbReference>
<reference evidence="2 3" key="1">
    <citation type="submission" date="2016-06" db="EMBL/GenBank/DDBJ databases">
        <title>Living apart together: crosstalk between the core and supernumerary genomes in a fungal plant pathogen.</title>
        <authorList>
            <person name="Vanheule A."/>
            <person name="Audenaert K."/>
            <person name="Warris S."/>
            <person name="Van De Geest H."/>
            <person name="Schijlen E."/>
            <person name="Hofte M."/>
            <person name="De Saeger S."/>
            <person name="Haesaert G."/>
            <person name="Waalwijk C."/>
            <person name="Van Der Lee T."/>
        </authorList>
    </citation>
    <scope>NUCLEOTIDE SEQUENCE [LARGE SCALE GENOMIC DNA]</scope>
    <source>
        <strain evidence="2 3">2516</strain>
    </source>
</reference>
<dbReference type="PANTHER" id="PTHR47843:SF2">
    <property type="entry name" value="BTB DOMAIN-CONTAINING PROTEIN"/>
    <property type="match status" value="1"/>
</dbReference>
<comment type="caution">
    <text evidence="2">The sequence shown here is derived from an EMBL/GenBank/DDBJ whole genome shotgun (WGS) entry which is preliminary data.</text>
</comment>
<gene>
    <name evidence="2" type="ORF">FPOA_02342</name>
</gene>
<feature type="compositionally biased region" description="Polar residues" evidence="1">
    <location>
        <begin position="318"/>
        <end position="327"/>
    </location>
</feature>
<dbReference type="OrthoDB" id="1022638at2759"/>
<dbReference type="EMBL" id="LYXU01000001">
    <property type="protein sequence ID" value="OBS28404.1"/>
    <property type="molecule type" value="Genomic_DNA"/>
</dbReference>
<evidence type="ECO:0000256" key="1">
    <source>
        <dbReference type="SAM" id="MobiDB-lite"/>
    </source>
</evidence>
<dbReference type="Gene3D" id="3.30.710.10">
    <property type="entry name" value="Potassium Channel Kv1.1, Chain A"/>
    <property type="match status" value="1"/>
</dbReference>
<protein>
    <recommendedName>
        <fullName evidence="4">BTB domain-containing protein</fullName>
    </recommendedName>
</protein>
<evidence type="ECO:0000313" key="3">
    <source>
        <dbReference type="Proteomes" id="UP000091967"/>
    </source>
</evidence>
<dbReference type="OMA" id="EDVQYVC"/>
<dbReference type="AlphaFoldDB" id="A0A1B8B6Q1"/>
<dbReference type="InterPro" id="IPR011333">
    <property type="entry name" value="SKP1/BTB/POZ_sf"/>
</dbReference>
<accession>A0A1B8B6Q1</accession>
<feature type="region of interest" description="Disordered" evidence="1">
    <location>
        <begin position="295"/>
        <end position="327"/>
    </location>
</feature>
<name>A0A1B8B6Q1_FUSPO</name>
<dbReference type="STRING" id="36050.A0A1B8B6Q1"/>
<evidence type="ECO:0008006" key="4">
    <source>
        <dbReference type="Google" id="ProtNLM"/>
    </source>
</evidence>
<organism evidence="2 3">
    <name type="scientific">Fusarium poae</name>
    <dbReference type="NCBI Taxonomy" id="36050"/>
    <lineage>
        <taxon>Eukaryota</taxon>
        <taxon>Fungi</taxon>
        <taxon>Dikarya</taxon>
        <taxon>Ascomycota</taxon>
        <taxon>Pezizomycotina</taxon>
        <taxon>Sordariomycetes</taxon>
        <taxon>Hypocreomycetidae</taxon>
        <taxon>Hypocreales</taxon>
        <taxon>Nectriaceae</taxon>
        <taxon>Fusarium</taxon>
    </lineage>
</organism>
<sequence length="327" mass="37385">MQSLSSPGTTGRQLRYYRGLSGGGDTTTDNFQTFDLGGFSLEEHRITDYQELKIRPSPFEPFKSVTIKNLNMGTLMRGKGVEIRVGPTPSQDETWTLPLNLLSYHSLYVTKACLWSKNKQLHLPEHDPAIFSLFVEWMYYGDYSTFMLPKHPNVHARCWILADYLLCQKFQTYAMGRLFDEHVGSNHGIVGFEDVQYVCNNTPSDSKLRKFYLDFVADHFGNLNCLLGNLTDWQRLLVDEPYILSALFRKLRYGETGESHVKRISDYTEFEPIVAEPPRLRMNIDVAGLALEKKEDEVPEPHCGDANSSSHEQEARGEQQNGRLATE</sequence>
<proteinExistence type="predicted"/>
<evidence type="ECO:0000313" key="2">
    <source>
        <dbReference type="EMBL" id="OBS28404.1"/>
    </source>
</evidence>
<keyword evidence="3" id="KW-1185">Reference proteome</keyword>